<keyword evidence="2" id="KW-1133">Transmembrane helix</keyword>
<dbReference type="InterPro" id="IPR050958">
    <property type="entry name" value="Cell_Adh-Cytoskel_Orgn"/>
</dbReference>
<sequence length="442" mass="49297">MRLLTLVAFTAIAGISARIVNKGGVINARDGNEAVMTCQFADVNADDLFVIWKRSGEIIATNEDANSDAYSVELTDSASILRIHRVEPIFSGDYSCQLGDDEEAVITFTVNVEVKPVVLISPAYIDTQIGQKNLVVVCHVKEGNPKPSVTWTKEGASWPTDIKLENENQKIVFSEVTKEHAGKYRCKAENIVGTHSDDLEITVSTSSNQEEKPWVKMDEKIITVNKNQDIDISCKYDGTPVPSVEWLFNGWKIASHRKFKDIKETAQRFDGYSMSTLRISKINEDTFGDYSCRVSSKLGTAQAVVHVNGKPGPPELSFEVNELAWTVRSLDKVLEYEFCYRFSGTDSFLPENCPKNRVGKNDNNGQDDKWTHSIDLSSYLEFDAIYEIQARARNSLGWGSFSREPIRVQLAGSSKKAPVKSAHIASGFFMTVFTILTIICLF</sequence>
<dbReference type="GO" id="GO:0030424">
    <property type="term" value="C:axon"/>
    <property type="evidence" value="ECO:0007669"/>
    <property type="project" value="TreeGrafter"/>
</dbReference>
<proteinExistence type="predicted"/>
<gene>
    <name evidence="5" type="ORF">CAMP_LOCUS17354</name>
</gene>
<dbReference type="InterPro" id="IPR013098">
    <property type="entry name" value="Ig_I-set"/>
</dbReference>
<dbReference type="InterPro" id="IPR013783">
    <property type="entry name" value="Ig-like_fold"/>
</dbReference>
<feature type="domain" description="Ig-like" evidence="4">
    <location>
        <begin position="213"/>
        <end position="308"/>
    </location>
</feature>
<dbReference type="Pfam" id="PF13927">
    <property type="entry name" value="Ig_3"/>
    <property type="match status" value="1"/>
</dbReference>
<dbReference type="InterPro" id="IPR036179">
    <property type="entry name" value="Ig-like_dom_sf"/>
</dbReference>
<reference evidence="5" key="1">
    <citation type="submission" date="2022-11" db="EMBL/GenBank/DDBJ databases">
        <authorList>
            <person name="Kikuchi T."/>
        </authorList>
    </citation>
    <scope>NUCLEOTIDE SEQUENCE</scope>
    <source>
        <strain evidence="5">PS1010</strain>
    </source>
</reference>
<dbReference type="InterPro" id="IPR007110">
    <property type="entry name" value="Ig-like_dom"/>
</dbReference>
<evidence type="ECO:0000259" key="4">
    <source>
        <dbReference type="PROSITE" id="PS50835"/>
    </source>
</evidence>
<dbReference type="CDD" id="cd00096">
    <property type="entry name" value="Ig"/>
    <property type="match status" value="2"/>
</dbReference>
<dbReference type="Proteomes" id="UP001152747">
    <property type="component" value="Unassembled WGS sequence"/>
</dbReference>
<dbReference type="GO" id="GO:0008046">
    <property type="term" value="F:axon guidance receptor activity"/>
    <property type="evidence" value="ECO:0007669"/>
    <property type="project" value="TreeGrafter"/>
</dbReference>
<dbReference type="GO" id="GO:0007156">
    <property type="term" value="P:homophilic cell adhesion via plasma membrane adhesion molecules"/>
    <property type="evidence" value="ECO:0007669"/>
    <property type="project" value="TreeGrafter"/>
</dbReference>
<evidence type="ECO:0000313" key="5">
    <source>
        <dbReference type="EMBL" id="CAI5454717.1"/>
    </source>
</evidence>
<dbReference type="PANTHER" id="PTHR45080:SF20">
    <property type="entry name" value="IG-LIKE DOMAIN-CONTAINING PROTEIN"/>
    <property type="match status" value="1"/>
</dbReference>
<keyword evidence="3" id="KW-0732">Signal</keyword>
<dbReference type="OrthoDB" id="6159398at2759"/>
<feature type="domain" description="Ig-like" evidence="4">
    <location>
        <begin position="28"/>
        <end position="107"/>
    </location>
</feature>
<evidence type="ECO:0000256" key="2">
    <source>
        <dbReference type="SAM" id="Phobius"/>
    </source>
</evidence>
<dbReference type="PANTHER" id="PTHR45080">
    <property type="entry name" value="CONTACTIN 5"/>
    <property type="match status" value="1"/>
</dbReference>
<name>A0A9P1J121_9PELO</name>
<organism evidence="5 6">
    <name type="scientific">Caenorhabditis angaria</name>
    <dbReference type="NCBI Taxonomy" id="860376"/>
    <lineage>
        <taxon>Eukaryota</taxon>
        <taxon>Metazoa</taxon>
        <taxon>Ecdysozoa</taxon>
        <taxon>Nematoda</taxon>
        <taxon>Chromadorea</taxon>
        <taxon>Rhabditida</taxon>
        <taxon>Rhabditina</taxon>
        <taxon>Rhabditomorpha</taxon>
        <taxon>Rhabditoidea</taxon>
        <taxon>Rhabditidae</taxon>
        <taxon>Peloderinae</taxon>
        <taxon>Caenorhabditis</taxon>
    </lineage>
</organism>
<dbReference type="SMART" id="SM00409">
    <property type="entry name" value="IG"/>
    <property type="match status" value="3"/>
</dbReference>
<keyword evidence="1" id="KW-0393">Immunoglobulin domain</keyword>
<dbReference type="PROSITE" id="PS50835">
    <property type="entry name" value="IG_LIKE"/>
    <property type="match status" value="3"/>
</dbReference>
<dbReference type="Pfam" id="PF07679">
    <property type="entry name" value="I-set"/>
    <property type="match status" value="1"/>
</dbReference>
<feature type="chain" id="PRO_5040240431" description="Ig-like domain-containing protein" evidence="3">
    <location>
        <begin position="18"/>
        <end position="442"/>
    </location>
</feature>
<accession>A0A9P1J121</accession>
<dbReference type="SMART" id="SM00408">
    <property type="entry name" value="IGc2"/>
    <property type="match status" value="3"/>
</dbReference>
<evidence type="ECO:0000313" key="6">
    <source>
        <dbReference type="Proteomes" id="UP001152747"/>
    </source>
</evidence>
<protein>
    <recommendedName>
        <fullName evidence="4">Ig-like domain-containing protein</fullName>
    </recommendedName>
</protein>
<evidence type="ECO:0000256" key="3">
    <source>
        <dbReference type="SAM" id="SignalP"/>
    </source>
</evidence>
<dbReference type="GO" id="GO:0050808">
    <property type="term" value="P:synapse organization"/>
    <property type="evidence" value="ECO:0007669"/>
    <property type="project" value="TreeGrafter"/>
</dbReference>
<dbReference type="Gene3D" id="2.60.40.10">
    <property type="entry name" value="Immunoglobulins"/>
    <property type="match status" value="3"/>
</dbReference>
<keyword evidence="2" id="KW-0812">Transmembrane</keyword>
<dbReference type="InterPro" id="IPR003599">
    <property type="entry name" value="Ig_sub"/>
</dbReference>
<keyword evidence="6" id="KW-1185">Reference proteome</keyword>
<dbReference type="AlphaFoldDB" id="A0A9P1J121"/>
<dbReference type="EMBL" id="CANHGI010000006">
    <property type="protein sequence ID" value="CAI5454717.1"/>
    <property type="molecule type" value="Genomic_DNA"/>
</dbReference>
<evidence type="ECO:0000256" key="1">
    <source>
        <dbReference type="ARBA" id="ARBA00023319"/>
    </source>
</evidence>
<dbReference type="GO" id="GO:0005886">
    <property type="term" value="C:plasma membrane"/>
    <property type="evidence" value="ECO:0007669"/>
    <property type="project" value="TreeGrafter"/>
</dbReference>
<feature type="domain" description="Ig-like" evidence="4">
    <location>
        <begin position="116"/>
        <end position="204"/>
    </location>
</feature>
<feature type="transmembrane region" description="Helical" evidence="2">
    <location>
        <begin position="422"/>
        <end position="441"/>
    </location>
</feature>
<dbReference type="InterPro" id="IPR003598">
    <property type="entry name" value="Ig_sub2"/>
</dbReference>
<feature type="signal peptide" evidence="3">
    <location>
        <begin position="1"/>
        <end position="17"/>
    </location>
</feature>
<dbReference type="GO" id="GO:0043025">
    <property type="term" value="C:neuronal cell body"/>
    <property type="evidence" value="ECO:0007669"/>
    <property type="project" value="TreeGrafter"/>
</dbReference>
<comment type="caution">
    <text evidence="5">The sequence shown here is derived from an EMBL/GenBank/DDBJ whole genome shotgun (WGS) entry which is preliminary data.</text>
</comment>
<keyword evidence="2" id="KW-0472">Membrane</keyword>
<dbReference type="SUPFAM" id="SSF48726">
    <property type="entry name" value="Immunoglobulin"/>
    <property type="match status" value="3"/>
</dbReference>